<proteinExistence type="predicted"/>
<gene>
    <name evidence="1" type="ORF">HMPREF9306_00220</name>
</gene>
<reference evidence="1 2" key="1">
    <citation type="submission" date="2013-04" db="EMBL/GenBank/DDBJ databases">
        <title>The Genome Sequence of Propionimicrobium lymphophilum ACS-093-V-SCH5.</title>
        <authorList>
            <consortium name="The Broad Institute Genomics Platform"/>
            <person name="Earl A."/>
            <person name="Ward D."/>
            <person name="Feldgarden M."/>
            <person name="Gevers D."/>
            <person name="Saerens B."/>
            <person name="Vaneechoutte M."/>
            <person name="Walker B."/>
            <person name="Young S."/>
            <person name="Zeng Q."/>
            <person name="Gargeya S."/>
            <person name="Fitzgerald M."/>
            <person name="Haas B."/>
            <person name="Abouelleil A."/>
            <person name="Allen A.W."/>
            <person name="Alvarado L."/>
            <person name="Arachchi H.M."/>
            <person name="Berlin A.M."/>
            <person name="Chapman S.B."/>
            <person name="Gainer-Dewar J."/>
            <person name="Goldberg J."/>
            <person name="Griggs A."/>
            <person name="Gujja S."/>
            <person name="Hansen M."/>
            <person name="Howarth C."/>
            <person name="Imamovic A."/>
            <person name="Ireland A."/>
            <person name="Larimer J."/>
            <person name="McCowan C."/>
            <person name="Murphy C."/>
            <person name="Pearson M."/>
            <person name="Poon T.W."/>
            <person name="Priest M."/>
            <person name="Roberts A."/>
            <person name="Saif S."/>
            <person name="Shea T."/>
            <person name="Sisk P."/>
            <person name="Sykes S."/>
            <person name="Wortman J."/>
            <person name="Nusbaum C."/>
            <person name="Birren B."/>
        </authorList>
    </citation>
    <scope>NUCLEOTIDE SEQUENCE [LARGE SCALE GENOMIC DNA]</scope>
    <source>
        <strain evidence="1 2">ACS-093-V-SCH5</strain>
    </source>
</reference>
<dbReference type="STRING" id="883161.HMPREF9306_00220"/>
<organism evidence="1 2">
    <name type="scientific">Propionimicrobium lymphophilum ACS-093-V-SCH5</name>
    <dbReference type="NCBI Taxonomy" id="883161"/>
    <lineage>
        <taxon>Bacteria</taxon>
        <taxon>Bacillati</taxon>
        <taxon>Actinomycetota</taxon>
        <taxon>Actinomycetes</taxon>
        <taxon>Propionibacteriales</taxon>
        <taxon>Propionibacteriaceae</taxon>
        <taxon>Propionimicrobium</taxon>
    </lineage>
</organism>
<accession>S2W3S8</accession>
<dbReference type="Proteomes" id="UP000014417">
    <property type="component" value="Unassembled WGS sequence"/>
</dbReference>
<name>S2W3S8_9ACTN</name>
<protein>
    <recommendedName>
        <fullName evidence="3">HK97 gp10 family phage protein</fullName>
    </recommendedName>
</protein>
<sequence length="151" mass="16130">MAEVEGGVVVRVHGAARLRRTLKEAGDDLSDLKAAHLQAATIAAQAAKARAPIGKTRKTSASVRPGATKTAAIIRAGRSNMPWVGRVHYGDPGSIKARAKRAWARVTKDWKRAGKIPPNTYLTDGAQASEPAWTPIYERALDKAIDKIQGA</sequence>
<dbReference type="HOGENOM" id="CLU_145393_0_0_11"/>
<dbReference type="AlphaFoldDB" id="S2W3S8"/>
<comment type="caution">
    <text evidence="1">The sequence shown here is derived from an EMBL/GenBank/DDBJ whole genome shotgun (WGS) entry which is preliminary data.</text>
</comment>
<dbReference type="RefSeq" id="WP_016455078.1">
    <property type="nucleotide sequence ID" value="NZ_KE150269.1"/>
</dbReference>
<evidence type="ECO:0008006" key="3">
    <source>
        <dbReference type="Google" id="ProtNLM"/>
    </source>
</evidence>
<dbReference type="EMBL" id="AGZR01000003">
    <property type="protein sequence ID" value="EPD33806.1"/>
    <property type="molecule type" value="Genomic_DNA"/>
</dbReference>
<evidence type="ECO:0000313" key="2">
    <source>
        <dbReference type="Proteomes" id="UP000014417"/>
    </source>
</evidence>
<evidence type="ECO:0000313" key="1">
    <source>
        <dbReference type="EMBL" id="EPD33806.1"/>
    </source>
</evidence>
<keyword evidence="2" id="KW-1185">Reference proteome</keyword>